<accession>A0A419EUP8</accession>
<dbReference type="Gene3D" id="3.40.50.11900">
    <property type="match status" value="1"/>
</dbReference>
<dbReference type="Proteomes" id="UP000285961">
    <property type="component" value="Unassembled WGS sequence"/>
</dbReference>
<gene>
    <name evidence="2" type="ORF">C4532_13245</name>
</gene>
<organism evidence="2 3">
    <name type="scientific">Candidatus Abyssobacteria bacterium SURF_17</name>
    <dbReference type="NCBI Taxonomy" id="2093361"/>
    <lineage>
        <taxon>Bacteria</taxon>
        <taxon>Pseudomonadati</taxon>
        <taxon>Candidatus Hydrogenedentota</taxon>
        <taxon>Candidatus Abyssobacteria</taxon>
    </lineage>
</organism>
<sequence length="383" mass="42957">MDTGEDTNMSALETLAEVSATRLNSFVSKWKSQGKKVVGYVCTYLPEEILYAADILPYRITGKGAADTSLADSYLTRVNCTFSRCCLELAFSGQYDFLDGATFVNGCDHIRRAFDNWRSHQKALPFMYILPVPHLLSPEALVWYKEEVVKFKEAIEGHFGTTVDPQKLKEAVSTYNESRKLLRRLYDLQAGTEPPLKGSEVITVLSAGTAMPKGEFNTLLRKLLEEAGTRKRVPDKKTRLLVAGSVLDDAEFIENVEGLGALVVTDALCFGTRSFWDLTDETGDAFDALVNRYFNHVPCPRMAGEYPRRMAFLKEQAARAHVDGAILEHIKFCDLHGTDNALLKRDLEKAGIATLELERQYGPLADAGRLRTRIQAFLERIRR</sequence>
<evidence type="ECO:0000313" key="2">
    <source>
        <dbReference type="EMBL" id="RJP68001.1"/>
    </source>
</evidence>
<evidence type="ECO:0000256" key="1">
    <source>
        <dbReference type="ARBA" id="ARBA00005806"/>
    </source>
</evidence>
<name>A0A419EUP8_9BACT</name>
<dbReference type="EMBL" id="QZKI01000095">
    <property type="protein sequence ID" value="RJP68001.1"/>
    <property type="molecule type" value="Genomic_DNA"/>
</dbReference>
<dbReference type="PANTHER" id="PTHR30548">
    <property type="entry name" value="2-HYDROXYGLUTARYL-COA DEHYDRATASE, D-COMPONENT-RELATED"/>
    <property type="match status" value="1"/>
</dbReference>
<evidence type="ECO:0000313" key="3">
    <source>
        <dbReference type="Proteomes" id="UP000285961"/>
    </source>
</evidence>
<dbReference type="Gene3D" id="1.20.1270.370">
    <property type="match status" value="1"/>
</dbReference>
<dbReference type="InterPro" id="IPR010327">
    <property type="entry name" value="FldB/FldC_alpha/beta"/>
</dbReference>
<proteinExistence type="inferred from homology"/>
<comment type="caution">
    <text evidence="2">The sequence shown here is derived from an EMBL/GenBank/DDBJ whole genome shotgun (WGS) entry which is preliminary data.</text>
</comment>
<protein>
    <submittedName>
        <fullName evidence="2">2-hydroxyacyl-CoA dehydratase</fullName>
    </submittedName>
</protein>
<dbReference type="Gene3D" id="3.40.50.11890">
    <property type="match status" value="1"/>
</dbReference>
<dbReference type="PANTHER" id="PTHR30548:SF1">
    <property type="entry name" value="DEHYDRATASE SUBUNIT MJ0007-RELATED"/>
    <property type="match status" value="1"/>
</dbReference>
<dbReference type="Pfam" id="PF06050">
    <property type="entry name" value="HGD-D"/>
    <property type="match status" value="1"/>
</dbReference>
<reference evidence="2 3" key="1">
    <citation type="journal article" date="2017" name="ISME J.">
        <title>Energy and carbon metabolisms in a deep terrestrial subsurface fluid microbial community.</title>
        <authorList>
            <person name="Momper L."/>
            <person name="Jungbluth S.P."/>
            <person name="Lee M.D."/>
            <person name="Amend J.P."/>
        </authorList>
    </citation>
    <scope>NUCLEOTIDE SEQUENCE [LARGE SCALE GENOMIC DNA]</scope>
    <source>
        <strain evidence="2">SURF_17</strain>
    </source>
</reference>
<dbReference type="AlphaFoldDB" id="A0A419EUP8"/>
<comment type="similarity">
    <text evidence="1">Belongs to the FldB/FldC dehydratase alpha/beta subunit family.</text>
</comment>